<reference evidence="3" key="2">
    <citation type="journal article" date="2021" name="PeerJ">
        <title>Extensive microbial diversity within the chicken gut microbiome revealed by metagenomics and culture.</title>
        <authorList>
            <person name="Gilroy R."/>
            <person name="Ravi A."/>
            <person name="Getino M."/>
            <person name="Pursley I."/>
            <person name="Horton D.L."/>
            <person name="Alikhan N.F."/>
            <person name="Baker D."/>
            <person name="Gharbi K."/>
            <person name="Hall N."/>
            <person name="Watson M."/>
            <person name="Adriaenssens E.M."/>
            <person name="Foster-Nyarko E."/>
            <person name="Jarju S."/>
            <person name="Secka A."/>
            <person name="Antonio M."/>
            <person name="Oren A."/>
            <person name="Chaudhuri R.R."/>
            <person name="La Ragione R."/>
            <person name="Hildebrand F."/>
            <person name="Pallen M.J."/>
        </authorList>
    </citation>
    <scope>NUCLEOTIDE SEQUENCE</scope>
    <source>
        <strain evidence="3">CHK195-15760</strain>
    </source>
</reference>
<sequence>MLKKRVSILLIFILIMGLCSSVYATELKTNLNVVQQASETKYLENDQGYISKTIVDSNKETGEVTVELKVANTKKDVLKSKDTEIVLVIDNSGSMDFKTADGRTRKSILLDSAKKFVNIIFDTSSNVRIGVVKFCGEMGLLAPVYAASVITKPTSNKEDIMNGLTTMEKQKVQSGTNIQKGLMKAETLFSENAGNKVIILLTDGLPNEDGERNNVGDKEMILTNETYKKILENTKNELLNIKKNGIMPISLMTGVNSNDVDDDGEVITSTEEDIKAIEMIFGTEEKPTAGKFYNAKTTDIDKVVQEDITKDVQEVLNKPINEVKVVDYFPKDITENFEFSYVGEPSTGTKSDKINTETNTIEWDIGKLKGDEVATLKYKLKIKDMKNMNLLNKTIATNEKVVLTYKDTASKDYTVTLTSSPTIQLSEVKEDLNPEETQNSSKDATISDGVLPAARSKNIHRAIYSFFRFYFNNII</sequence>
<comment type="caution">
    <text evidence="3">The sequence shown here is derived from an EMBL/GenBank/DDBJ whole genome shotgun (WGS) entry which is preliminary data.</text>
</comment>
<gene>
    <name evidence="3" type="ORF">IAB70_05675</name>
</gene>
<evidence type="ECO:0000256" key="1">
    <source>
        <dbReference type="SAM" id="SignalP"/>
    </source>
</evidence>
<reference evidence="3" key="1">
    <citation type="submission" date="2020-10" db="EMBL/GenBank/DDBJ databases">
        <authorList>
            <person name="Gilroy R."/>
        </authorList>
    </citation>
    <scope>NUCLEOTIDE SEQUENCE</scope>
    <source>
        <strain evidence="3">CHK195-15760</strain>
    </source>
</reference>
<dbReference type="Gene3D" id="3.40.50.410">
    <property type="entry name" value="von Willebrand factor, type A domain"/>
    <property type="match status" value="1"/>
</dbReference>
<dbReference type="Proteomes" id="UP000824093">
    <property type="component" value="Unassembled WGS sequence"/>
</dbReference>
<feature type="chain" id="PRO_5039501295" evidence="1">
    <location>
        <begin position="25"/>
        <end position="475"/>
    </location>
</feature>
<accession>A0A9D1S9Q6</accession>
<dbReference type="SUPFAM" id="SSF53300">
    <property type="entry name" value="vWA-like"/>
    <property type="match status" value="1"/>
</dbReference>
<dbReference type="AlphaFoldDB" id="A0A9D1S9Q6"/>
<dbReference type="PROSITE" id="PS50234">
    <property type="entry name" value="VWFA"/>
    <property type="match status" value="1"/>
</dbReference>
<proteinExistence type="predicted"/>
<evidence type="ECO:0000259" key="2">
    <source>
        <dbReference type="PROSITE" id="PS50234"/>
    </source>
</evidence>
<dbReference type="Gene3D" id="2.60.40.1170">
    <property type="entry name" value="Mu homology domain, subdomain B"/>
    <property type="match status" value="1"/>
</dbReference>
<feature type="signal peptide" evidence="1">
    <location>
        <begin position="1"/>
        <end position="24"/>
    </location>
</feature>
<evidence type="ECO:0000313" key="3">
    <source>
        <dbReference type="EMBL" id="HIU52085.1"/>
    </source>
</evidence>
<organism evidence="3 4">
    <name type="scientific">Candidatus Merdicola faecigallinarum</name>
    <dbReference type="NCBI Taxonomy" id="2840862"/>
    <lineage>
        <taxon>Bacteria</taxon>
        <taxon>Bacillati</taxon>
        <taxon>Bacillota</taxon>
        <taxon>Clostridia</taxon>
        <taxon>Candidatus Merdicola</taxon>
    </lineage>
</organism>
<dbReference type="InterPro" id="IPR036465">
    <property type="entry name" value="vWFA_dom_sf"/>
</dbReference>
<dbReference type="EMBL" id="DVNH01000043">
    <property type="protein sequence ID" value="HIU52085.1"/>
    <property type="molecule type" value="Genomic_DNA"/>
</dbReference>
<dbReference type="CDD" id="cd00198">
    <property type="entry name" value="vWFA"/>
    <property type="match status" value="1"/>
</dbReference>
<name>A0A9D1S9Q6_9FIRM</name>
<dbReference type="SMART" id="SM00327">
    <property type="entry name" value="VWA"/>
    <property type="match status" value="1"/>
</dbReference>
<protein>
    <submittedName>
        <fullName evidence="3">VWA domain-containing protein</fullName>
    </submittedName>
</protein>
<feature type="domain" description="VWFA" evidence="2">
    <location>
        <begin position="84"/>
        <end position="308"/>
    </location>
</feature>
<evidence type="ECO:0000313" key="4">
    <source>
        <dbReference type="Proteomes" id="UP000824093"/>
    </source>
</evidence>
<dbReference type="InterPro" id="IPR002035">
    <property type="entry name" value="VWF_A"/>
</dbReference>
<dbReference type="Pfam" id="PF13519">
    <property type="entry name" value="VWA_2"/>
    <property type="match status" value="1"/>
</dbReference>
<keyword evidence="1" id="KW-0732">Signal</keyword>